<dbReference type="OrthoDB" id="4155294at2759"/>
<proteinExistence type="predicted"/>
<evidence type="ECO:0000313" key="1">
    <source>
        <dbReference type="EMBL" id="BCS24377.1"/>
    </source>
</evidence>
<dbReference type="RefSeq" id="XP_041556571.1">
    <property type="nucleotide sequence ID" value="XM_041703936.1"/>
</dbReference>
<sequence length="505" mass="56231">MASLESPFGGEVVVVSPQAKGFANKQTPNKRKITPPHELLTPKRKVIISPAGSIPPQTLFNDPSPPLFPSDIFPGSQLRIESRRPIEVSHGHREHGETLPSAKHIVLPFDLHKNPKDFFERENIDILKQLFPSTLRVDFDEWALVFVLETLPPKPWPLKVANVPCYLTTDPTDNGPTVPLVHRSRSRIALGDGLYLRDAEHLVDQVFDILREFFDQSPIQATEIQYWRSVIIIVLVSAEHEVLENVPKSVGGCPCFYLEESDMGRPAELPALRGSQPDGNAFDTSEYEPLRPGLMVNSGEHPVEGCGFTTSSGVMVRDALGQTYMTVTAHGFPGYPFTNKVYHPNSRGKEIGEVIVESSRSDVALVKLNENVTFVNEPFENTILPGGPFTLRQFARAGDTRIGNNVYMDSPFSGFVEGTTGIHSFMRIPNDDPNDPEQMWVRGHWDYMGQGSSSQMAAGVCGSAIWDDNHRVHGFFRYAPQSGRFQDWCLTVAADHLIDRGYTLV</sequence>
<accession>A0A7R7XNG3</accession>
<reference evidence="1" key="2">
    <citation type="submission" date="2021-02" db="EMBL/GenBank/DDBJ databases">
        <title>Aspergillus puulaauensis MK2 genome sequence.</title>
        <authorList>
            <person name="Futagami T."/>
            <person name="Mori K."/>
            <person name="Kadooka C."/>
            <person name="Tanaka T."/>
        </authorList>
    </citation>
    <scope>NUCLEOTIDE SEQUENCE</scope>
    <source>
        <strain evidence="1">MK2</strain>
    </source>
</reference>
<dbReference type="KEGG" id="apuu:APUU_40821S"/>
<protein>
    <submittedName>
        <fullName evidence="1">Uncharacterized protein</fullName>
    </submittedName>
</protein>
<dbReference type="Proteomes" id="UP000654913">
    <property type="component" value="Chromosome 4"/>
</dbReference>
<gene>
    <name evidence="1" type="ORF">APUU_40821S</name>
</gene>
<evidence type="ECO:0000313" key="2">
    <source>
        <dbReference type="Proteomes" id="UP000654913"/>
    </source>
</evidence>
<dbReference type="EMBL" id="AP024446">
    <property type="protein sequence ID" value="BCS24377.1"/>
    <property type="molecule type" value="Genomic_DNA"/>
</dbReference>
<organism evidence="1 2">
    <name type="scientific">Aspergillus puulaauensis</name>
    <dbReference type="NCBI Taxonomy" id="1220207"/>
    <lineage>
        <taxon>Eukaryota</taxon>
        <taxon>Fungi</taxon>
        <taxon>Dikarya</taxon>
        <taxon>Ascomycota</taxon>
        <taxon>Pezizomycotina</taxon>
        <taxon>Eurotiomycetes</taxon>
        <taxon>Eurotiomycetidae</taxon>
        <taxon>Eurotiales</taxon>
        <taxon>Aspergillaceae</taxon>
        <taxon>Aspergillus</taxon>
    </lineage>
</organism>
<dbReference type="AlphaFoldDB" id="A0A7R7XNG3"/>
<name>A0A7R7XNG3_9EURO</name>
<keyword evidence="2" id="KW-1185">Reference proteome</keyword>
<reference evidence="1" key="1">
    <citation type="submission" date="2021-01" db="EMBL/GenBank/DDBJ databases">
        <authorList>
            <consortium name="Aspergillus puulaauensis MK2 genome sequencing consortium"/>
            <person name="Kazuki M."/>
            <person name="Futagami T."/>
        </authorList>
    </citation>
    <scope>NUCLEOTIDE SEQUENCE</scope>
    <source>
        <strain evidence="1">MK2</strain>
    </source>
</reference>
<dbReference type="GeneID" id="64974382"/>